<evidence type="ECO:0000256" key="8">
    <source>
        <dbReference type="ARBA" id="ARBA00023004"/>
    </source>
</evidence>
<comment type="cofactor">
    <cofactor evidence="10">
        <name>[4Fe-4S] cluster</name>
        <dbReference type="ChEBI" id="CHEBI:49883"/>
    </cofactor>
    <text evidence="10">Binds 1 [4Fe-4S] cluster. The cluster is coordinated with 3 cysteines and an exchangeable S-adenosyl-L-methionine.</text>
</comment>
<comment type="function">
    <text evidence="1">Activation of pyruvate formate-lyase 1 under anaerobic conditions by generation of an organic free radical, using S-adenosylmethionine and reduced flavodoxin as cosubstrates to produce 5'-deoxy-adenosine.</text>
</comment>
<comment type="function">
    <text evidence="10">Activation of pyruvate formate-lyase under anaerobic conditions by generation of an organic free radical, using S-adenosylmethionine and reduced flavodoxin as cosubstrates to produce 5'-deoxy-adenosine.</text>
</comment>
<keyword evidence="12" id="KW-0456">Lyase</keyword>
<evidence type="ECO:0000256" key="7">
    <source>
        <dbReference type="ARBA" id="ARBA00023002"/>
    </source>
</evidence>
<dbReference type="NCBIfam" id="TIGR02493">
    <property type="entry name" value="PFLA"/>
    <property type="match status" value="1"/>
</dbReference>
<keyword evidence="9 10" id="KW-0411">Iron-sulfur</keyword>
<dbReference type="GO" id="GO:0046872">
    <property type="term" value="F:metal ion binding"/>
    <property type="evidence" value="ECO:0007669"/>
    <property type="project" value="UniProtKB-UniRule"/>
</dbReference>
<dbReference type="Proteomes" id="UP000249130">
    <property type="component" value="Unassembled WGS sequence"/>
</dbReference>
<dbReference type="InterPro" id="IPR012838">
    <property type="entry name" value="PFL1_activating"/>
</dbReference>
<comment type="similarity">
    <text evidence="2 10">Belongs to the organic radical-activating enzymes family.</text>
</comment>
<dbReference type="SFLD" id="SFLDG01066">
    <property type="entry name" value="organic_radical-activating_enz"/>
    <property type="match status" value="1"/>
</dbReference>
<keyword evidence="6 10" id="KW-0479">Metal-binding</keyword>
<keyword evidence="13" id="KW-1185">Reference proteome</keyword>
<dbReference type="CDD" id="cd01335">
    <property type="entry name" value="Radical_SAM"/>
    <property type="match status" value="1"/>
</dbReference>
<evidence type="ECO:0000256" key="2">
    <source>
        <dbReference type="ARBA" id="ARBA00009777"/>
    </source>
</evidence>
<dbReference type="InterPro" id="IPR001989">
    <property type="entry name" value="Radical_activat_CS"/>
</dbReference>
<evidence type="ECO:0000313" key="12">
    <source>
        <dbReference type="EMBL" id="RAI45604.1"/>
    </source>
</evidence>
<dbReference type="EMBL" id="NPEX01000011">
    <property type="protein sequence ID" value="RAI45604.1"/>
    <property type="molecule type" value="Genomic_DNA"/>
</dbReference>
<dbReference type="PROSITE" id="PS51918">
    <property type="entry name" value="RADICAL_SAM"/>
    <property type="match status" value="1"/>
</dbReference>
<proteinExistence type="inferred from homology"/>
<evidence type="ECO:0000313" key="13">
    <source>
        <dbReference type="Proteomes" id="UP000249130"/>
    </source>
</evidence>
<dbReference type="AlphaFoldDB" id="A0A327L5Y7"/>
<evidence type="ECO:0000256" key="10">
    <source>
        <dbReference type="RuleBase" id="RU362053"/>
    </source>
</evidence>
<comment type="caution">
    <text evidence="12">The sequence shown here is derived from an EMBL/GenBank/DDBJ whole genome shotgun (WGS) entry which is preliminary data.</text>
</comment>
<keyword evidence="7 10" id="KW-0560">Oxidoreductase</keyword>
<comment type="subcellular location">
    <subcellularLocation>
        <location evidence="10">Cytoplasm</location>
    </subcellularLocation>
</comment>
<organism evidence="12 13">
    <name type="scientific">Rhodoplanes roseus</name>
    <dbReference type="NCBI Taxonomy" id="29409"/>
    <lineage>
        <taxon>Bacteria</taxon>
        <taxon>Pseudomonadati</taxon>
        <taxon>Pseudomonadota</taxon>
        <taxon>Alphaproteobacteria</taxon>
        <taxon>Hyphomicrobiales</taxon>
        <taxon>Nitrobacteraceae</taxon>
        <taxon>Rhodoplanes</taxon>
    </lineage>
</organism>
<evidence type="ECO:0000256" key="1">
    <source>
        <dbReference type="ARBA" id="ARBA00002918"/>
    </source>
</evidence>
<dbReference type="SFLD" id="SFLDS00029">
    <property type="entry name" value="Radical_SAM"/>
    <property type="match status" value="1"/>
</dbReference>
<dbReference type="GO" id="GO:0016829">
    <property type="term" value="F:lyase activity"/>
    <property type="evidence" value="ECO:0007669"/>
    <property type="project" value="UniProtKB-KW"/>
</dbReference>
<comment type="catalytic activity">
    <reaction evidence="10">
        <text>glycyl-[formate C-acetyltransferase] + reduced [flavodoxin] + S-adenosyl-L-methionine = glycin-2-yl radical-[formate C-acetyltransferase] + semiquinone [flavodoxin] + 5'-deoxyadenosine + L-methionine + H(+)</text>
        <dbReference type="Rhea" id="RHEA:19225"/>
        <dbReference type="Rhea" id="RHEA-COMP:10622"/>
        <dbReference type="Rhea" id="RHEA-COMP:12190"/>
        <dbReference type="Rhea" id="RHEA-COMP:12191"/>
        <dbReference type="Rhea" id="RHEA-COMP:14480"/>
        <dbReference type="ChEBI" id="CHEBI:15378"/>
        <dbReference type="ChEBI" id="CHEBI:17319"/>
        <dbReference type="ChEBI" id="CHEBI:29947"/>
        <dbReference type="ChEBI" id="CHEBI:32722"/>
        <dbReference type="ChEBI" id="CHEBI:57618"/>
        <dbReference type="ChEBI" id="CHEBI:57844"/>
        <dbReference type="ChEBI" id="CHEBI:59789"/>
        <dbReference type="ChEBI" id="CHEBI:140311"/>
        <dbReference type="EC" id="1.97.1.4"/>
    </reaction>
</comment>
<evidence type="ECO:0000256" key="4">
    <source>
        <dbReference type="ARBA" id="ARBA00022526"/>
    </source>
</evidence>
<reference evidence="12 13" key="1">
    <citation type="submission" date="2017-07" db="EMBL/GenBank/DDBJ databases">
        <title>Draft Genome Sequences of Select Purple Nonsulfur Bacteria.</title>
        <authorList>
            <person name="Lasarre B."/>
            <person name="Mckinlay J.B."/>
        </authorList>
    </citation>
    <scope>NUCLEOTIDE SEQUENCE [LARGE SCALE GENOMIC DNA]</scope>
    <source>
        <strain evidence="12 13">DSM 5909</strain>
    </source>
</reference>
<dbReference type="GO" id="GO:0005737">
    <property type="term" value="C:cytoplasm"/>
    <property type="evidence" value="ECO:0007669"/>
    <property type="project" value="UniProtKB-SubCell"/>
</dbReference>
<dbReference type="PROSITE" id="PS01087">
    <property type="entry name" value="RADICAL_ACTIVATING"/>
    <property type="match status" value="1"/>
</dbReference>
<sequence length="272" mass="29412">MTAISSPTYGHGDAPACVVVPPAGTAPGEAPVGFLHSVETGAAGDGPGMRFVFFMAGCPLRCVYCHNPDTWKMKAGRRIDLDEALAEIAPYRGFLRLAGGVTVSGGEPMTQPGFVGALLTRLHHDMRLHTALDTTGFLGHTVADDWFDPVDLLLLDIKHSDPAVYRKITGRDLAPTLDFARRMVRLGKPMWIRYVLVPGLTDDAADIARLADFLGDLGPLVHQVDVLPYHRLGTHKWAALGRAYPLADTPAPTRTEVDAAVAIFRERGLTVR</sequence>
<dbReference type="GO" id="GO:0006006">
    <property type="term" value="P:glucose metabolic process"/>
    <property type="evidence" value="ECO:0007669"/>
    <property type="project" value="UniProtKB-KW"/>
</dbReference>
<feature type="domain" description="Radical SAM core" evidence="11">
    <location>
        <begin position="44"/>
        <end position="270"/>
    </location>
</feature>
<dbReference type="RefSeq" id="WP_111417529.1">
    <property type="nucleotide sequence ID" value="NZ_NPEX01000011.1"/>
</dbReference>
<dbReference type="Gene3D" id="3.20.20.70">
    <property type="entry name" value="Aldolase class I"/>
    <property type="match status" value="1"/>
</dbReference>
<evidence type="ECO:0000259" key="11">
    <source>
        <dbReference type="PROSITE" id="PS51918"/>
    </source>
</evidence>
<dbReference type="InterPro" id="IPR034457">
    <property type="entry name" value="Organic_radical-activating"/>
</dbReference>
<evidence type="ECO:0000256" key="3">
    <source>
        <dbReference type="ARBA" id="ARBA00022485"/>
    </source>
</evidence>
<keyword evidence="3 10" id="KW-0004">4Fe-4S</keyword>
<keyword evidence="8 10" id="KW-0408">Iron</keyword>
<dbReference type="Pfam" id="PF04055">
    <property type="entry name" value="Radical_SAM"/>
    <property type="match status" value="1"/>
</dbReference>
<dbReference type="OrthoDB" id="9792276at2"/>
<accession>A0A327L5Y7</accession>
<dbReference type="SUPFAM" id="SSF102114">
    <property type="entry name" value="Radical SAM enzymes"/>
    <property type="match status" value="1"/>
</dbReference>
<dbReference type="InterPro" id="IPR058240">
    <property type="entry name" value="rSAM_sf"/>
</dbReference>
<dbReference type="PANTHER" id="PTHR30352">
    <property type="entry name" value="PYRUVATE FORMATE-LYASE-ACTIVATING ENZYME"/>
    <property type="match status" value="1"/>
</dbReference>
<keyword evidence="10" id="KW-0963">Cytoplasm</keyword>
<evidence type="ECO:0000256" key="9">
    <source>
        <dbReference type="ARBA" id="ARBA00023014"/>
    </source>
</evidence>
<evidence type="ECO:0000256" key="6">
    <source>
        <dbReference type="ARBA" id="ARBA00022723"/>
    </source>
</evidence>
<dbReference type="InterPro" id="IPR013785">
    <property type="entry name" value="Aldolase_TIM"/>
</dbReference>
<dbReference type="InterPro" id="IPR007197">
    <property type="entry name" value="rSAM"/>
</dbReference>
<dbReference type="PANTHER" id="PTHR30352:SF5">
    <property type="entry name" value="PYRUVATE FORMATE-LYASE 1-ACTIVATING ENZYME"/>
    <property type="match status" value="1"/>
</dbReference>
<gene>
    <name evidence="12" type="primary">pflA</name>
    <name evidence="12" type="ORF">CH341_02870</name>
</gene>
<keyword evidence="4" id="KW-0119">Carbohydrate metabolism</keyword>
<keyword evidence="5 10" id="KW-0949">S-adenosyl-L-methionine</keyword>
<evidence type="ECO:0000256" key="5">
    <source>
        <dbReference type="ARBA" id="ARBA00022691"/>
    </source>
</evidence>
<dbReference type="EC" id="1.97.1.4" evidence="10"/>
<keyword evidence="4" id="KW-0313">Glucose metabolism</keyword>
<protein>
    <recommendedName>
        <fullName evidence="10">Pyruvate formate-lyase-activating enzyme</fullName>
        <ecNumber evidence="10">1.97.1.4</ecNumber>
    </recommendedName>
</protein>
<dbReference type="GO" id="GO:0043365">
    <property type="term" value="F:[formate-C-acetyltransferase]-activating enzyme activity"/>
    <property type="evidence" value="ECO:0007669"/>
    <property type="project" value="UniProtKB-UniRule"/>
</dbReference>
<dbReference type="GO" id="GO:0051539">
    <property type="term" value="F:4 iron, 4 sulfur cluster binding"/>
    <property type="evidence" value="ECO:0007669"/>
    <property type="project" value="UniProtKB-UniRule"/>
</dbReference>
<name>A0A327L5Y7_9BRAD</name>
<keyword evidence="12" id="KW-0670">Pyruvate</keyword>